<evidence type="ECO:0008006" key="3">
    <source>
        <dbReference type="Google" id="ProtNLM"/>
    </source>
</evidence>
<gene>
    <name evidence="1" type="ORF">IV74_GL001349</name>
</gene>
<protein>
    <recommendedName>
        <fullName evidence="3">Rrf2 family transcriptional regulator</fullName>
    </recommendedName>
</protein>
<evidence type="ECO:0000313" key="2">
    <source>
        <dbReference type="Proteomes" id="UP000051658"/>
    </source>
</evidence>
<dbReference type="EMBL" id="JQBS01000032">
    <property type="protein sequence ID" value="KRN56237.1"/>
    <property type="molecule type" value="Genomic_DNA"/>
</dbReference>
<organism evidence="1 2">
    <name type="scientific">Carnobacterium divergens DSM 20623</name>
    <dbReference type="NCBI Taxonomy" id="1449336"/>
    <lineage>
        <taxon>Bacteria</taxon>
        <taxon>Bacillati</taxon>
        <taxon>Bacillota</taxon>
        <taxon>Bacilli</taxon>
        <taxon>Lactobacillales</taxon>
        <taxon>Carnobacteriaceae</taxon>
        <taxon>Carnobacterium</taxon>
    </lineage>
</organism>
<dbReference type="AlphaFoldDB" id="A0A0R2I430"/>
<dbReference type="Proteomes" id="UP000051658">
    <property type="component" value="Unassembled WGS sequence"/>
</dbReference>
<dbReference type="GO" id="GO:0003700">
    <property type="term" value="F:DNA-binding transcription factor activity"/>
    <property type="evidence" value="ECO:0007669"/>
    <property type="project" value="TreeGrafter"/>
</dbReference>
<keyword evidence="2" id="KW-1185">Reference proteome</keyword>
<dbReference type="GO" id="GO:0005829">
    <property type="term" value="C:cytosol"/>
    <property type="evidence" value="ECO:0007669"/>
    <property type="project" value="TreeGrafter"/>
</dbReference>
<dbReference type="InterPro" id="IPR036388">
    <property type="entry name" value="WH-like_DNA-bd_sf"/>
</dbReference>
<dbReference type="InterPro" id="IPR036390">
    <property type="entry name" value="WH_DNA-bd_sf"/>
</dbReference>
<dbReference type="Gene3D" id="1.10.10.10">
    <property type="entry name" value="Winged helix-like DNA-binding domain superfamily/Winged helix DNA-binding domain"/>
    <property type="match status" value="1"/>
</dbReference>
<name>A0A0R2I430_CARDV</name>
<reference evidence="1 2" key="1">
    <citation type="journal article" date="2015" name="Genome Announc.">
        <title>Expanding the biotechnology potential of lactobacilli through comparative genomics of 213 strains and associated genera.</title>
        <authorList>
            <person name="Sun Z."/>
            <person name="Harris H.M."/>
            <person name="McCann A."/>
            <person name="Guo C."/>
            <person name="Argimon S."/>
            <person name="Zhang W."/>
            <person name="Yang X."/>
            <person name="Jeffery I.B."/>
            <person name="Cooney J.C."/>
            <person name="Kagawa T.F."/>
            <person name="Liu W."/>
            <person name="Song Y."/>
            <person name="Salvetti E."/>
            <person name="Wrobel A."/>
            <person name="Rasinkangas P."/>
            <person name="Parkhill J."/>
            <person name="Rea M.C."/>
            <person name="O'Sullivan O."/>
            <person name="Ritari J."/>
            <person name="Douillard F.P."/>
            <person name="Paul Ross R."/>
            <person name="Yang R."/>
            <person name="Briner A.E."/>
            <person name="Felis G.E."/>
            <person name="de Vos W.M."/>
            <person name="Barrangou R."/>
            <person name="Klaenhammer T.R."/>
            <person name="Caufield P.W."/>
            <person name="Cui Y."/>
            <person name="Zhang H."/>
            <person name="O'Toole P.W."/>
        </authorList>
    </citation>
    <scope>NUCLEOTIDE SEQUENCE [LARGE SCALE GENOMIC DNA]</scope>
    <source>
        <strain evidence="1 2">DSM 20623</strain>
    </source>
</reference>
<dbReference type="eggNOG" id="COG1959">
    <property type="taxonomic scope" value="Bacteria"/>
</dbReference>
<dbReference type="GeneID" id="89588700"/>
<dbReference type="InterPro" id="IPR000944">
    <property type="entry name" value="Tscrpt_reg_Rrf2"/>
</dbReference>
<dbReference type="RefSeq" id="WP_034570134.1">
    <property type="nucleotide sequence ID" value="NZ_JQBS01000032.1"/>
</dbReference>
<dbReference type="SUPFAM" id="SSF46785">
    <property type="entry name" value="Winged helix' DNA-binding domain"/>
    <property type="match status" value="1"/>
</dbReference>
<accession>A0A0R2I430</accession>
<comment type="caution">
    <text evidence="1">The sequence shown here is derived from an EMBL/GenBank/DDBJ whole genome shotgun (WGS) entry which is preliminary data.</text>
</comment>
<dbReference type="PATRIC" id="fig|1449336.4.peg.1379"/>
<dbReference type="Pfam" id="PF02082">
    <property type="entry name" value="Rrf2"/>
    <property type="match status" value="1"/>
</dbReference>
<dbReference type="PROSITE" id="PS51197">
    <property type="entry name" value="HTH_RRF2_2"/>
    <property type="match status" value="1"/>
</dbReference>
<proteinExistence type="predicted"/>
<sequence>MKLTKSLEQAICIITLLATQNNQIPVTSTVINHRLNGSPTYIKKLMRKLVVHQLVTSVSGNNGGFTLVNPPNEISILEIIEAVEGQINTYPNSGLIDVVFQDMQVEAHQGDQVLSAVFHQADTLWKEYLAKQTVADLLFQTLGREATPILNWNDLSQPHERLFKKILKSK</sequence>
<dbReference type="PANTHER" id="PTHR33221:SF9">
    <property type="entry name" value="RRF2 FAMILY PROTEIN"/>
    <property type="match status" value="1"/>
</dbReference>
<dbReference type="PANTHER" id="PTHR33221">
    <property type="entry name" value="WINGED HELIX-TURN-HELIX TRANSCRIPTIONAL REGULATOR, RRF2 FAMILY"/>
    <property type="match status" value="1"/>
</dbReference>
<dbReference type="NCBIfam" id="TIGR00738">
    <property type="entry name" value="rrf2_super"/>
    <property type="match status" value="1"/>
</dbReference>
<evidence type="ECO:0000313" key="1">
    <source>
        <dbReference type="EMBL" id="KRN56237.1"/>
    </source>
</evidence>